<dbReference type="Proteomes" id="UP001444625">
    <property type="component" value="Unassembled WGS sequence"/>
</dbReference>
<comment type="caution">
    <text evidence="1">The sequence shown here is derived from an EMBL/GenBank/DDBJ whole genome shotgun (WGS) entry which is preliminary data.</text>
</comment>
<dbReference type="SUPFAM" id="SSF52540">
    <property type="entry name" value="P-loop containing nucleoside triphosphate hydrolases"/>
    <property type="match status" value="2"/>
</dbReference>
<gene>
    <name evidence="1" type="ORF">ABC228_14880</name>
</gene>
<name>A0ABU9XJL0_9BACI</name>
<evidence type="ECO:0000313" key="2">
    <source>
        <dbReference type="Proteomes" id="UP001444625"/>
    </source>
</evidence>
<keyword evidence="2" id="KW-1185">Reference proteome</keyword>
<organism evidence="1 2">
    <name type="scientific">Ornithinibacillus xuwenensis</name>
    <dbReference type="NCBI Taxonomy" id="3144668"/>
    <lineage>
        <taxon>Bacteria</taxon>
        <taxon>Bacillati</taxon>
        <taxon>Bacillota</taxon>
        <taxon>Bacilli</taxon>
        <taxon>Bacillales</taxon>
        <taxon>Bacillaceae</taxon>
        <taxon>Ornithinibacillus</taxon>
    </lineage>
</organism>
<dbReference type="EMBL" id="JBDIML010000005">
    <property type="protein sequence ID" value="MEN2768465.1"/>
    <property type="molecule type" value="Genomic_DNA"/>
</dbReference>
<evidence type="ECO:0000313" key="1">
    <source>
        <dbReference type="EMBL" id="MEN2768465.1"/>
    </source>
</evidence>
<protein>
    <recommendedName>
        <fullName evidence="3">Group-specific protein</fullName>
    </recommendedName>
</protein>
<sequence length="284" mass="32996">MSTKLILVEGLPGFGKSTTAKLLYDSLTEHNMDVELILEGNLDHPADYDGVSCFNKNEFEGLLRNSGDFKAVIEDRTVKKGNNYFVPYIKIKDDYGSQFPDNLLNSIVKNDIYELPLEKNIELITDRWRDFTEKANKENKIYIFECCFIQNPITIGMVKYGEQKEKVVNYVHALARIIEKLNPVLFYIEQDDLEFSFRKAVKDRPKSWSDGFIEYYTNQGFGKMNDYRGLDGTIKVLEARRTIEREIVDLLTISKTTINNSTYDMETYKLMLKEKLSLFKVLDC</sequence>
<dbReference type="InterPro" id="IPR027417">
    <property type="entry name" value="P-loop_NTPase"/>
</dbReference>
<dbReference type="RefSeq" id="WP_345825949.1">
    <property type="nucleotide sequence ID" value="NZ_JBDIML010000005.1"/>
</dbReference>
<dbReference type="NCBIfam" id="NF005250">
    <property type="entry name" value="PRK06761.1"/>
    <property type="match status" value="1"/>
</dbReference>
<evidence type="ECO:0008006" key="3">
    <source>
        <dbReference type="Google" id="ProtNLM"/>
    </source>
</evidence>
<dbReference type="Gene3D" id="3.40.50.300">
    <property type="entry name" value="P-loop containing nucleotide triphosphate hydrolases"/>
    <property type="match status" value="1"/>
</dbReference>
<proteinExistence type="predicted"/>
<reference evidence="1 2" key="1">
    <citation type="submission" date="2024-05" db="EMBL/GenBank/DDBJ databases">
        <authorList>
            <person name="Haq I."/>
            <person name="Ullah Z."/>
            <person name="Ahmad R."/>
            <person name="Li M."/>
            <person name="Tong Y."/>
        </authorList>
    </citation>
    <scope>NUCLEOTIDE SEQUENCE [LARGE SCALE GENOMIC DNA]</scope>
    <source>
        <strain evidence="1 2">16A2E</strain>
    </source>
</reference>
<accession>A0ABU9XJL0</accession>